<sequence length="238" mass="26671">MYGATHILATDLDGTLVGDPEALQQLWTFYKEQTYEVALVYVTGRHFRSALSLIAAEELPVPDVLVTDVGTEIRTAPAFEEDRQWKQKMQQDWMPKDISRIAERIPDLVPQQLPVNCRQSYTVNSDRPVELFEQELRQASIPHKLIFSSGRDVDVLPAGSGKGQALRYAIRKFGVQDARILIAGDSGNDLDMLTLGYPAVMVGNAQEELLAAERHPCLFRASRRCAGGIHEAWVHFHS</sequence>
<dbReference type="GO" id="GO:0016791">
    <property type="term" value="F:phosphatase activity"/>
    <property type="evidence" value="ECO:0007669"/>
    <property type="project" value="UniProtKB-ARBA"/>
</dbReference>
<accession>A0A1Q2KV71</accession>
<keyword evidence="4" id="KW-1185">Reference proteome</keyword>
<dbReference type="InterPro" id="IPR051518">
    <property type="entry name" value="Sucrose_Phosphatase"/>
</dbReference>
<dbReference type="SUPFAM" id="SSF56784">
    <property type="entry name" value="HAD-like"/>
    <property type="match status" value="1"/>
</dbReference>
<dbReference type="Pfam" id="PF05116">
    <property type="entry name" value="S6PP"/>
    <property type="match status" value="1"/>
</dbReference>
<dbReference type="AlphaFoldDB" id="A0A1Q2KV71"/>
<dbReference type="PANTHER" id="PTHR46521:SF4">
    <property type="entry name" value="SUCROSE-PHOSPHATASE 2-RELATED"/>
    <property type="match status" value="1"/>
</dbReference>
<dbReference type="EMBL" id="CP019640">
    <property type="protein sequence ID" value="AQQ52118.1"/>
    <property type="molecule type" value="Genomic_DNA"/>
</dbReference>
<dbReference type="NCBIfam" id="TIGR01482">
    <property type="entry name" value="SPP-subfamily"/>
    <property type="match status" value="1"/>
</dbReference>
<protein>
    <submittedName>
        <fullName evidence="3">Hydrolase</fullName>
    </submittedName>
</protein>
<keyword evidence="1 3" id="KW-0378">Hydrolase</keyword>
<proteinExistence type="predicted"/>
<dbReference type="Gene3D" id="3.90.1070.10">
    <property type="match status" value="1"/>
</dbReference>
<gene>
    <name evidence="3" type="ORF">B0X71_02580</name>
</gene>
<dbReference type="SFLD" id="SFLDG01141">
    <property type="entry name" value="C2.B.1:_Sucrose_Phosphatase_Li"/>
    <property type="match status" value="1"/>
</dbReference>
<evidence type="ECO:0000259" key="2">
    <source>
        <dbReference type="Pfam" id="PF05116"/>
    </source>
</evidence>
<name>A0A1Q2KV71_9BACL</name>
<dbReference type="InterPro" id="IPR006380">
    <property type="entry name" value="SPP-like_dom"/>
</dbReference>
<dbReference type="OrthoDB" id="9781413at2"/>
<dbReference type="RefSeq" id="WP_077587990.1">
    <property type="nucleotide sequence ID" value="NZ_CP019640.1"/>
</dbReference>
<reference evidence="3 4" key="1">
    <citation type="submission" date="2017-02" db="EMBL/GenBank/DDBJ databases">
        <title>The complete genomic sequence of a novel cold adapted crude oil-degrading bacterium Planococcus qaidamina Y42.</title>
        <authorList>
            <person name="Yang R."/>
        </authorList>
    </citation>
    <scope>NUCLEOTIDE SEQUENCE [LARGE SCALE GENOMIC DNA]</scope>
    <source>
        <strain evidence="3 4">Y42</strain>
    </source>
</reference>
<organism evidence="3 4">
    <name type="scientific">Planococcus lenghuensis</name>
    <dbReference type="NCBI Taxonomy" id="2213202"/>
    <lineage>
        <taxon>Bacteria</taxon>
        <taxon>Bacillati</taxon>
        <taxon>Bacillota</taxon>
        <taxon>Bacilli</taxon>
        <taxon>Bacillales</taxon>
        <taxon>Caryophanaceae</taxon>
        <taxon>Planococcus</taxon>
    </lineage>
</organism>
<dbReference type="InterPro" id="IPR023214">
    <property type="entry name" value="HAD_sf"/>
</dbReference>
<evidence type="ECO:0000313" key="4">
    <source>
        <dbReference type="Proteomes" id="UP000188184"/>
    </source>
</evidence>
<evidence type="ECO:0000313" key="3">
    <source>
        <dbReference type="EMBL" id="AQQ52118.1"/>
    </source>
</evidence>
<dbReference type="InterPro" id="IPR036412">
    <property type="entry name" value="HAD-like_sf"/>
</dbReference>
<dbReference type="SFLD" id="SFLDG01140">
    <property type="entry name" value="C2.B:_Phosphomannomutase_and_P"/>
    <property type="match status" value="1"/>
</dbReference>
<dbReference type="KEGG" id="pmar:B0X71_02580"/>
<dbReference type="SFLD" id="SFLDS00003">
    <property type="entry name" value="Haloacid_Dehalogenase"/>
    <property type="match status" value="1"/>
</dbReference>
<dbReference type="Proteomes" id="UP000188184">
    <property type="component" value="Chromosome"/>
</dbReference>
<feature type="domain" description="Sucrose phosphatase-like" evidence="2">
    <location>
        <begin position="6"/>
        <end position="237"/>
    </location>
</feature>
<dbReference type="Gene3D" id="3.40.50.1000">
    <property type="entry name" value="HAD superfamily/HAD-like"/>
    <property type="match status" value="1"/>
</dbReference>
<dbReference type="NCBIfam" id="TIGR01484">
    <property type="entry name" value="HAD-SF-IIB"/>
    <property type="match status" value="1"/>
</dbReference>
<dbReference type="InterPro" id="IPR006379">
    <property type="entry name" value="HAD-SF_hydro_IIB"/>
</dbReference>
<dbReference type="PANTHER" id="PTHR46521">
    <property type="entry name" value="SUCROSE-PHOSPHATASE 2-RELATED"/>
    <property type="match status" value="1"/>
</dbReference>
<evidence type="ECO:0000256" key="1">
    <source>
        <dbReference type="ARBA" id="ARBA00022801"/>
    </source>
</evidence>